<dbReference type="GO" id="GO:0006954">
    <property type="term" value="P:inflammatory response"/>
    <property type="evidence" value="ECO:0007669"/>
    <property type="project" value="InterPro"/>
</dbReference>
<dbReference type="OMA" id="RECHPER"/>
<dbReference type="GO" id="GO:0005125">
    <property type="term" value="F:cytokine activity"/>
    <property type="evidence" value="ECO:0007669"/>
    <property type="project" value="InterPro"/>
</dbReference>
<name>A0A087YDX3_POEFO</name>
<comment type="similarity">
    <text evidence="2">Belongs to the IL-1 family.</text>
</comment>
<comment type="subcellular location">
    <subcellularLocation>
        <location evidence="1">Secreted</location>
    </subcellularLocation>
</comment>
<dbReference type="GO" id="GO:0005615">
    <property type="term" value="C:extracellular space"/>
    <property type="evidence" value="ECO:0007669"/>
    <property type="project" value="InterPro"/>
</dbReference>
<keyword evidence="5" id="KW-1185">Reference proteome</keyword>
<proteinExistence type="inferred from homology"/>
<dbReference type="CDD" id="cd23298">
    <property type="entry name" value="beta-trefoil_IL18"/>
    <property type="match status" value="1"/>
</dbReference>
<evidence type="ECO:0000313" key="5">
    <source>
        <dbReference type="Proteomes" id="UP000028760"/>
    </source>
</evidence>
<sequence>METYCGLSFMFLFCRHPLMATCEDSHLKFIQTINNSFYFEETSSAPCETELCSDAFRRREPPISMWIQSKDQKFLVLKTSGKFEFEDRTVHDRGQPDCQFEIQIYQDSLSNKYQSVMLYVCADGEKMMISCKDYKEVCPEPMDPKVLKMIKAAEHKALFRWKCISTGKYKFESTMYPGFFLAFEHVEDMPCLHKLILRHGSMDEVDESGIFYVNKCSP</sequence>
<protein>
    <recommendedName>
        <fullName evidence="6">Interleukin-18</fullName>
    </recommendedName>
</protein>
<evidence type="ECO:0000256" key="3">
    <source>
        <dbReference type="ARBA" id="ARBA00022525"/>
    </source>
</evidence>
<organism evidence="4 5">
    <name type="scientific">Poecilia formosa</name>
    <name type="common">Amazon molly</name>
    <name type="synonym">Limia formosa</name>
    <dbReference type="NCBI Taxonomy" id="48698"/>
    <lineage>
        <taxon>Eukaryota</taxon>
        <taxon>Metazoa</taxon>
        <taxon>Chordata</taxon>
        <taxon>Craniata</taxon>
        <taxon>Vertebrata</taxon>
        <taxon>Euteleostomi</taxon>
        <taxon>Actinopterygii</taxon>
        <taxon>Neopterygii</taxon>
        <taxon>Teleostei</taxon>
        <taxon>Neoteleostei</taxon>
        <taxon>Acanthomorphata</taxon>
        <taxon>Ovalentaria</taxon>
        <taxon>Atherinomorphae</taxon>
        <taxon>Cyprinodontiformes</taxon>
        <taxon>Poeciliidae</taxon>
        <taxon>Poeciliinae</taxon>
        <taxon>Poecilia</taxon>
    </lineage>
</organism>
<dbReference type="GeneTree" id="ENSGT00940000171313"/>
<keyword evidence="3" id="KW-0964">Secreted</keyword>
<evidence type="ECO:0000256" key="1">
    <source>
        <dbReference type="ARBA" id="ARBA00004613"/>
    </source>
</evidence>
<dbReference type="InterPro" id="IPR008996">
    <property type="entry name" value="IL1/FGF"/>
</dbReference>
<dbReference type="Pfam" id="PF00340">
    <property type="entry name" value="IL1"/>
    <property type="match status" value="1"/>
</dbReference>
<reference evidence="5" key="1">
    <citation type="submission" date="2013-10" db="EMBL/GenBank/DDBJ databases">
        <authorList>
            <person name="Schartl M."/>
            <person name="Warren W."/>
        </authorList>
    </citation>
    <scope>NUCLEOTIDE SEQUENCE [LARGE SCALE GENOMIC DNA]</scope>
    <source>
        <strain evidence="5">female</strain>
    </source>
</reference>
<dbReference type="AlphaFoldDB" id="A0A087YDX3"/>
<evidence type="ECO:0008006" key="6">
    <source>
        <dbReference type="Google" id="ProtNLM"/>
    </source>
</evidence>
<dbReference type="Gene3D" id="2.80.10.50">
    <property type="match status" value="1"/>
</dbReference>
<dbReference type="Proteomes" id="UP000028760">
    <property type="component" value="Unassembled WGS sequence"/>
</dbReference>
<evidence type="ECO:0000313" key="4">
    <source>
        <dbReference type="Ensembl" id="ENSPFOP00000016226.2"/>
    </source>
</evidence>
<dbReference type="InterPro" id="IPR000975">
    <property type="entry name" value="IL-1_fam"/>
</dbReference>
<dbReference type="STRING" id="48698.ENSPFOP00000016226"/>
<dbReference type="Ensembl" id="ENSPFOT00000016248.2">
    <property type="protein sequence ID" value="ENSPFOP00000016226.2"/>
    <property type="gene ID" value="ENSPFOG00000016167.2"/>
</dbReference>
<dbReference type="SUPFAM" id="SSF50353">
    <property type="entry name" value="Cytokine"/>
    <property type="match status" value="1"/>
</dbReference>
<evidence type="ECO:0000256" key="2">
    <source>
        <dbReference type="ARBA" id="ARBA00010448"/>
    </source>
</evidence>
<reference evidence="4" key="2">
    <citation type="submission" date="2025-08" db="UniProtKB">
        <authorList>
            <consortium name="Ensembl"/>
        </authorList>
    </citation>
    <scope>IDENTIFICATION</scope>
</reference>
<accession>A0A087YDX3</accession>
<reference evidence="4" key="3">
    <citation type="submission" date="2025-09" db="UniProtKB">
        <authorList>
            <consortium name="Ensembl"/>
        </authorList>
    </citation>
    <scope>IDENTIFICATION</scope>
</reference>
<dbReference type="GO" id="GO:0006955">
    <property type="term" value="P:immune response"/>
    <property type="evidence" value="ECO:0007669"/>
    <property type="project" value="InterPro"/>
</dbReference>
<dbReference type="EMBL" id="AYCK01019873">
    <property type="status" value="NOT_ANNOTATED_CDS"/>
    <property type="molecule type" value="Genomic_DNA"/>
</dbReference>